<evidence type="ECO:0000256" key="2">
    <source>
        <dbReference type="ARBA" id="ARBA00022630"/>
    </source>
</evidence>
<dbReference type="Gene3D" id="3.50.50.60">
    <property type="entry name" value="FAD/NAD(P)-binding domain"/>
    <property type="match status" value="1"/>
</dbReference>
<dbReference type="GO" id="GO:0008115">
    <property type="term" value="F:sarcosine oxidase activity"/>
    <property type="evidence" value="ECO:0007669"/>
    <property type="project" value="TreeGrafter"/>
</dbReference>
<dbReference type="RefSeq" id="XP_053579513.1">
    <property type="nucleotide sequence ID" value="XM_053735947.1"/>
</dbReference>
<evidence type="ECO:0000256" key="4">
    <source>
        <dbReference type="ARBA" id="ARBA00023002"/>
    </source>
</evidence>
<dbReference type="PANTHER" id="PTHR10961">
    <property type="entry name" value="PEROXISOMAL SARCOSINE OXIDASE"/>
    <property type="match status" value="1"/>
</dbReference>
<organism evidence="5 6">
    <name type="scientific">Caenorhabditis remanei</name>
    <name type="common">Caenorhabditis vulgaris</name>
    <dbReference type="NCBI Taxonomy" id="31234"/>
    <lineage>
        <taxon>Eukaryota</taxon>
        <taxon>Metazoa</taxon>
        <taxon>Ecdysozoa</taxon>
        <taxon>Nematoda</taxon>
        <taxon>Chromadorea</taxon>
        <taxon>Rhabditida</taxon>
        <taxon>Rhabditina</taxon>
        <taxon>Rhabditomorpha</taxon>
        <taxon>Rhabditoidea</taxon>
        <taxon>Rhabditidae</taxon>
        <taxon>Peloderinae</taxon>
        <taxon>Caenorhabditis</taxon>
    </lineage>
</organism>
<dbReference type="GO" id="GO:0005777">
    <property type="term" value="C:peroxisome"/>
    <property type="evidence" value="ECO:0007669"/>
    <property type="project" value="TreeGrafter"/>
</dbReference>
<sequence length="78" mass="8365">MVPVKVDECIHTNSPGNHYIIGSIPTKNPNILVECCGSGSGFKIAPRIGKSLAQMVAGKKTAVDVSFFSADRFKPFKI</sequence>
<dbReference type="PANTHER" id="PTHR10961:SF46">
    <property type="entry name" value="PEROXISOMAL SARCOSINE OXIDASE"/>
    <property type="match status" value="1"/>
</dbReference>
<dbReference type="SUPFAM" id="SSF51905">
    <property type="entry name" value="FAD/NAD(P)-binding domain"/>
    <property type="match status" value="1"/>
</dbReference>
<protein>
    <recommendedName>
        <fullName evidence="7">FAD dependent oxidoreductase domain-containing protein</fullName>
    </recommendedName>
</protein>
<dbReference type="InterPro" id="IPR045170">
    <property type="entry name" value="MTOX"/>
</dbReference>
<dbReference type="KEGG" id="crq:GCK72_024595"/>
<dbReference type="CTD" id="78777825"/>
<evidence type="ECO:0000313" key="6">
    <source>
        <dbReference type="Proteomes" id="UP000483820"/>
    </source>
</evidence>
<evidence type="ECO:0000256" key="1">
    <source>
        <dbReference type="ARBA" id="ARBA00001974"/>
    </source>
</evidence>
<keyword evidence="3" id="KW-0274">FAD</keyword>
<gene>
    <name evidence="5" type="ORF">GCK72_024595</name>
</gene>
<keyword evidence="2" id="KW-0285">Flavoprotein</keyword>
<dbReference type="GO" id="GO:0050660">
    <property type="term" value="F:flavin adenine dinucleotide binding"/>
    <property type="evidence" value="ECO:0007669"/>
    <property type="project" value="InterPro"/>
</dbReference>
<accession>A0A6A5FZM9</accession>
<dbReference type="EMBL" id="WUAV01000006">
    <property type="protein sequence ID" value="KAF1748128.1"/>
    <property type="molecule type" value="Genomic_DNA"/>
</dbReference>
<dbReference type="GO" id="GO:0050031">
    <property type="term" value="F:L-pipecolate oxidase activity"/>
    <property type="evidence" value="ECO:0007669"/>
    <property type="project" value="TreeGrafter"/>
</dbReference>
<dbReference type="AlphaFoldDB" id="A0A6A5FZM9"/>
<proteinExistence type="predicted"/>
<comment type="caution">
    <text evidence="5">The sequence shown here is derived from an EMBL/GenBank/DDBJ whole genome shotgun (WGS) entry which is preliminary data.</text>
</comment>
<dbReference type="InterPro" id="IPR036188">
    <property type="entry name" value="FAD/NAD-bd_sf"/>
</dbReference>
<keyword evidence="4" id="KW-0560">Oxidoreductase</keyword>
<comment type="cofactor">
    <cofactor evidence="1">
        <name>FAD</name>
        <dbReference type="ChEBI" id="CHEBI:57692"/>
    </cofactor>
</comment>
<name>A0A6A5FZM9_CAERE</name>
<reference evidence="5 6" key="1">
    <citation type="submission" date="2019-12" db="EMBL/GenBank/DDBJ databases">
        <title>Chromosome-level assembly of the Caenorhabditis remanei genome.</title>
        <authorList>
            <person name="Teterina A.A."/>
            <person name="Willis J.H."/>
            <person name="Phillips P.C."/>
        </authorList>
    </citation>
    <scope>NUCLEOTIDE SEQUENCE [LARGE SCALE GENOMIC DNA]</scope>
    <source>
        <strain evidence="5 6">PX506</strain>
        <tissue evidence="5">Whole organism</tissue>
    </source>
</reference>
<dbReference type="GO" id="GO:0033514">
    <property type="term" value="P:L-lysine catabolic process to acetyl-CoA via L-pipecolate"/>
    <property type="evidence" value="ECO:0007669"/>
    <property type="project" value="TreeGrafter"/>
</dbReference>
<evidence type="ECO:0000313" key="5">
    <source>
        <dbReference type="EMBL" id="KAF1748128.1"/>
    </source>
</evidence>
<evidence type="ECO:0000256" key="3">
    <source>
        <dbReference type="ARBA" id="ARBA00022827"/>
    </source>
</evidence>
<dbReference type="GeneID" id="78777825"/>
<evidence type="ECO:0008006" key="7">
    <source>
        <dbReference type="Google" id="ProtNLM"/>
    </source>
</evidence>
<dbReference type="Proteomes" id="UP000483820">
    <property type="component" value="Chromosome X"/>
</dbReference>